<comment type="caution">
    <text evidence="3">The sequence shown here is derived from an EMBL/GenBank/DDBJ whole genome shotgun (WGS) entry which is preliminary data.</text>
</comment>
<organism evidence="3 4">
    <name type="scientific">Jiangella rhizosphaerae</name>
    <dbReference type="NCBI Taxonomy" id="2293569"/>
    <lineage>
        <taxon>Bacteria</taxon>
        <taxon>Bacillati</taxon>
        <taxon>Actinomycetota</taxon>
        <taxon>Actinomycetes</taxon>
        <taxon>Jiangellales</taxon>
        <taxon>Jiangellaceae</taxon>
        <taxon>Jiangella</taxon>
    </lineage>
</organism>
<proteinExistence type="inferred from homology"/>
<evidence type="ECO:0000256" key="1">
    <source>
        <dbReference type="ARBA" id="ARBA00007689"/>
    </source>
</evidence>
<dbReference type="InterPro" id="IPR005545">
    <property type="entry name" value="YCII"/>
</dbReference>
<dbReference type="PANTHER" id="PTHR35174:SF3">
    <property type="entry name" value="BLL7171 PROTEIN"/>
    <property type="match status" value="1"/>
</dbReference>
<keyword evidence="4" id="KW-1185">Reference proteome</keyword>
<dbReference type="EMBL" id="QUAL01000180">
    <property type="protein sequence ID" value="RIQ19577.1"/>
    <property type="molecule type" value="Genomic_DNA"/>
</dbReference>
<dbReference type="InterPro" id="IPR011008">
    <property type="entry name" value="Dimeric_a/b-barrel"/>
</dbReference>
<dbReference type="Gene3D" id="3.30.70.1060">
    <property type="entry name" value="Dimeric alpha+beta barrel"/>
    <property type="match status" value="1"/>
</dbReference>
<evidence type="ECO:0000259" key="2">
    <source>
        <dbReference type="Pfam" id="PF03795"/>
    </source>
</evidence>
<sequence>MRYLVSVIDDKSNPGSTDRQPAISEFNERLIAEGYWVFAGGLADTSAATVVDNRGEQAVFSDGPFVESKEYLAGLWVWEAPDLDVALELATEASKICDRKIEVRPLVEAERSRPASRVEVPDDRQD</sequence>
<dbReference type="AlphaFoldDB" id="A0A418KMG5"/>
<comment type="similarity">
    <text evidence="1">Belongs to the YciI family.</text>
</comment>
<evidence type="ECO:0000313" key="4">
    <source>
        <dbReference type="Proteomes" id="UP000284057"/>
    </source>
</evidence>
<dbReference type="RefSeq" id="WP_119661486.1">
    <property type="nucleotide sequence ID" value="NZ_QUAL01000180.1"/>
</dbReference>
<reference evidence="3 4" key="1">
    <citation type="submission" date="2018-09" db="EMBL/GenBank/DDBJ databases">
        <title>Isolation, diversity and antifungal activity of actinobacteria from wheat.</title>
        <authorList>
            <person name="Han C."/>
        </authorList>
    </citation>
    <scope>NUCLEOTIDE SEQUENCE [LARGE SCALE GENOMIC DNA]</scope>
    <source>
        <strain evidence="3 4">NEAU-YY265</strain>
    </source>
</reference>
<protein>
    <recommendedName>
        <fullName evidence="2">YCII-related domain-containing protein</fullName>
    </recommendedName>
</protein>
<dbReference type="Proteomes" id="UP000284057">
    <property type="component" value="Unassembled WGS sequence"/>
</dbReference>
<accession>A0A418KMG5</accession>
<evidence type="ECO:0000313" key="3">
    <source>
        <dbReference type="EMBL" id="RIQ19577.1"/>
    </source>
</evidence>
<gene>
    <name evidence="3" type="ORF">DY240_19355</name>
</gene>
<dbReference type="SUPFAM" id="SSF54909">
    <property type="entry name" value="Dimeric alpha+beta barrel"/>
    <property type="match status" value="1"/>
</dbReference>
<dbReference type="Pfam" id="PF03795">
    <property type="entry name" value="YCII"/>
    <property type="match status" value="1"/>
</dbReference>
<dbReference type="OrthoDB" id="668782at2"/>
<feature type="domain" description="YCII-related" evidence="2">
    <location>
        <begin position="1"/>
        <end position="108"/>
    </location>
</feature>
<name>A0A418KMG5_9ACTN</name>
<dbReference type="PANTHER" id="PTHR35174">
    <property type="entry name" value="BLL7171 PROTEIN-RELATED"/>
    <property type="match status" value="1"/>
</dbReference>